<dbReference type="Proteomes" id="UP001292182">
    <property type="component" value="Unassembled WGS sequence"/>
</dbReference>
<protein>
    <submittedName>
        <fullName evidence="1">Ester cyclase</fullName>
    </submittedName>
</protein>
<accession>A0ABU5LTJ9</accession>
<gene>
    <name evidence="1" type="ORF">N4G62_14620</name>
</gene>
<dbReference type="Gene3D" id="3.10.450.50">
    <property type="match status" value="1"/>
</dbReference>
<evidence type="ECO:0000313" key="2">
    <source>
        <dbReference type="Proteomes" id="UP001292182"/>
    </source>
</evidence>
<reference evidence="2" key="1">
    <citation type="submission" date="2023-07" db="EMBL/GenBank/DDBJ databases">
        <title>Whole genome sequence analysis of rice epiphytic Sphingomonas sanguinis OsEp_Plm_15B2.</title>
        <authorList>
            <person name="Sahu K.P."/>
            <person name="Asharani P."/>
            <person name="Reddy B."/>
            <person name="Kumar A."/>
        </authorList>
    </citation>
    <scope>NUCLEOTIDE SEQUENCE [LARGE SCALE GENOMIC DNA]</scope>
    <source>
        <strain evidence="2">OsEp_Plm_15B2</strain>
    </source>
</reference>
<dbReference type="RefSeq" id="WP_322539942.1">
    <property type="nucleotide sequence ID" value="NZ_JAOBTW010000017.1"/>
</dbReference>
<dbReference type="Pfam" id="PF07366">
    <property type="entry name" value="SnoaL"/>
    <property type="match status" value="1"/>
</dbReference>
<comment type="caution">
    <text evidence="1">The sequence shown here is derived from an EMBL/GenBank/DDBJ whole genome shotgun (WGS) entry which is preliminary data.</text>
</comment>
<dbReference type="EMBL" id="JAOBTW010000017">
    <property type="protein sequence ID" value="MDZ7283258.1"/>
    <property type="molecule type" value="Genomic_DNA"/>
</dbReference>
<sequence>MMPPLLGVAPTGKPIRIDVIDIVRVKDGRYAEHWGINNLSTVLADLQRGGPSDE</sequence>
<dbReference type="SUPFAM" id="SSF54427">
    <property type="entry name" value="NTF2-like"/>
    <property type="match status" value="1"/>
</dbReference>
<dbReference type="InterPro" id="IPR009959">
    <property type="entry name" value="Cyclase_SnoaL-like"/>
</dbReference>
<dbReference type="InterPro" id="IPR032710">
    <property type="entry name" value="NTF2-like_dom_sf"/>
</dbReference>
<evidence type="ECO:0000313" key="1">
    <source>
        <dbReference type="EMBL" id="MDZ7283258.1"/>
    </source>
</evidence>
<keyword evidence="2" id="KW-1185">Reference proteome</keyword>
<organism evidence="1 2">
    <name type="scientific">Sphingomonas sanguinis</name>
    <dbReference type="NCBI Taxonomy" id="33051"/>
    <lineage>
        <taxon>Bacteria</taxon>
        <taxon>Pseudomonadati</taxon>
        <taxon>Pseudomonadota</taxon>
        <taxon>Alphaproteobacteria</taxon>
        <taxon>Sphingomonadales</taxon>
        <taxon>Sphingomonadaceae</taxon>
        <taxon>Sphingomonas</taxon>
    </lineage>
</organism>
<name>A0ABU5LTJ9_9SPHN</name>
<proteinExistence type="predicted"/>